<protein>
    <recommendedName>
        <fullName evidence="7">FAD-binding domain-containing protein</fullName>
    </recommendedName>
</protein>
<feature type="domain" description="FAD-binding" evidence="7">
    <location>
        <begin position="27"/>
        <end position="354"/>
    </location>
</feature>
<dbReference type="AlphaFoldDB" id="A0AAE0KB65"/>
<proteinExistence type="inferred from homology"/>
<feature type="region of interest" description="Disordered" evidence="6">
    <location>
        <begin position="1"/>
        <end position="24"/>
    </location>
</feature>
<evidence type="ECO:0000256" key="2">
    <source>
        <dbReference type="ARBA" id="ARBA00022630"/>
    </source>
</evidence>
<evidence type="ECO:0000313" key="8">
    <source>
        <dbReference type="EMBL" id="KAK3372691.1"/>
    </source>
</evidence>
<sequence length="472" mass="51399">MPSVLETHPNGHPTHGDGGRDEAPRAGVVGAGIAGLCAAIALRRAGWRVEVYERSRFKNEIGAAITVSSNATAVLDHWGFDFAKAAPVPNQSTRLVSAKDLSTVMLEEYADIAEQYGHACWSFHRVDLHQGLRDLATDPVEDKGRGWPVEIRLGCEVVGADCDDGIVKLADGRAVAKDLVIIADGVHSHLIEDFTGRQSKLVPTGRSIYRWLVQMEDGLAHPAVRELYENTLPGFLTISDGTGLYLINYTCRGGKILNNAIVHPTDSADVEVNAWHSPVSRDEVLTKIAHFHPSAKSIVEMASEDGIKVHHLYTRAPLPSFVRGRTIIIGDAAHAMIPSHAAGAAMAIESAASLEVLFRGIHGETGAGVVADADDKNRVLFQDRLRLFDKLRIPRCNLAMLASNSANLWLSKPGLEEEIRRFYAGPIPSRHARPWGPEFRELFIHHDEYAAAEAVLKDPGANPNCYAGMQPQ</sequence>
<keyword evidence="2" id="KW-0285">Flavoprotein</keyword>
<dbReference type="InterPro" id="IPR036188">
    <property type="entry name" value="FAD/NAD-bd_sf"/>
</dbReference>
<comment type="similarity">
    <text evidence="1">Belongs to the paxM FAD-dependent monooxygenase family.</text>
</comment>
<organism evidence="8 9">
    <name type="scientific">Podospora didyma</name>
    <dbReference type="NCBI Taxonomy" id="330526"/>
    <lineage>
        <taxon>Eukaryota</taxon>
        <taxon>Fungi</taxon>
        <taxon>Dikarya</taxon>
        <taxon>Ascomycota</taxon>
        <taxon>Pezizomycotina</taxon>
        <taxon>Sordariomycetes</taxon>
        <taxon>Sordariomycetidae</taxon>
        <taxon>Sordariales</taxon>
        <taxon>Podosporaceae</taxon>
        <taxon>Podospora</taxon>
    </lineage>
</organism>
<comment type="caution">
    <text evidence="8">The sequence shown here is derived from an EMBL/GenBank/DDBJ whole genome shotgun (WGS) entry which is preliminary data.</text>
</comment>
<keyword evidence="3" id="KW-0274">FAD</keyword>
<dbReference type="PRINTS" id="PR00420">
    <property type="entry name" value="RNGMNOXGNASE"/>
</dbReference>
<gene>
    <name evidence="8" type="ORF">B0H63DRAFT_302477</name>
</gene>
<dbReference type="Pfam" id="PF01494">
    <property type="entry name" value="FAD_binding_3"/>
    <property type="match status" value="1"/>
</dbReference>
<evidence type="ECO:0000259" key="7">
    <source>
        <dbReference type="Pfam" id="PF01494"/>
    </source>
</evidence>
<dbReference type="Gene3D" id="3.50.50.60">
    <property type="entry name" value="FAD/NAD(P)-binding domain"/>
    <property type="match status" value="1"/>
</dbReference>
<dbReference type="EMBL" id="JAULSW010000008">
    <property type="protein sequence ID" value="KAK3372691.1"/>
    <property type="molecule type" value="Genomic_DNA"/>
</dbReference>
<keyword evidence="9" id="KW-1185">Reference proteome</keyword>
<evidence type="ECO:0000256" key="3">
    <source>
        <dbReference type="ARBA" id="ARBA00022827"/>
    </source>
</evidence>
<keyword evidence="4" id="KW-0560">Oxidoreductase</keyword>
<evidence type="ECO:0000256" key="5">
    <source>
        <dbReference type="ARBA" id="ARBA00023033"/>
    </source>
</evidence>
<feature type="compositionally biased region" description="Basic and acidic residues" evidence="6">
    <location>
        <begin position="14"/>
        <end position="24"/>
    </location>
</feature>
<reference evidence="8" key="2">
    <citation type="submission" date="2023-06" db="EMBL/GenBank/DDBJ databases">
        <authorList>
            <consortium name="Lawrence Berkeley National Laboratory"/>
            <person name="Haridas S."/>
            <person name="Hensen N."/>
            <person name="Bonometti L."/>
            <person name="Westerberg I."/>
            <person name="Brannstrom I.O."/>
            <person name="Guillou S."/>
            <person name="Cros-Aarteil S."/>
            <person name="Calhoun S."/>
            <person name="Kuo A."/>
            <person name="Mondo S."/>
            <person name="Pangilinan J."/>
            <person name="Riley R."/>
            <person name="LaButti K."/>
            <person name="Andreopoulos B."/>
            <person name="Lipzen A."/>
            <person name="Chen C."/>
            <person name="Yanf M."/>
            <person name="Daum C."/>
            <person name="Ng V."/>
            <person name="Clum A."/>
            <person name="Steindorff A."/>
            <person name="Ohm R."/>
            <person name="Martin F."/>
            <person name="Silar P."/>
            <person name="Natvig D."/>
            <person name="Lalanne C."/>
            <person name="Gautier V."/>
            <person name="Ament-velasquez S.L."/>
            <person name="Kruys A."/>
            <person name="Hutchinson M.I."/>
            <person name="Powell A.J."/>
            <person name="Barry K."/>
            <person name="Miller A.N."/>
            <person name="Grigoriev I.V."/>
            <person name="Debuchy R."/>
            <person name="Gladieux P."/>
            <person name="Thoren M.H."/>
            <person name="Johannesson H."/>
        </authorList>
    </citation>
    <scope>NUCLEOTIDE SEQUENCE</scope>
    <source>
        <strain evidence="8">CBS 232.78</strain>
    </source>
</reference>
<dbReference type="SUPFAM" id="SSF51905">
    <property type="entry name" value="FAD/NAD(P)-binding domain"/>
    <property type="match status" value="1"/>
</dbReference>
<dbReference type="PANTHER" id="PTHR13789">
    <property type="entry name" value="MONOOXYGENASE"/>
    <property type="match status" value="1"/>
</dbReference>
<dbReference type="PANTHER" id="PTHR13789:SF215">
    <property type="entry name" value="FAD-BINDING DOMAIN-CONTAINING PROTEIN-RELATED"/>
    <property type="match status" value="1"/>
</dbReference>
<evidence type="ECO:0000313" key="9">
    <source>
        <dbReference type="Proteomes" id="UP001285441"/>
    </source>
</evidence>
<accession>A0AAE0KB65</accession>
<evidence type="ECO:0000256" key="1">
    <source>
        <dbReference type="ARBA" id="ARBA00007992"/>
    </source>
</evidence>
<dbReference type="Proteomes" id="UP001285441">
    <property type="component" value="Unassembled WGS sequence"/>
</dbReference>
<name>A0AAE0KB65_9PEZI</name>
<dbReference type="SUPFAM" id="SSF54373">
    <property type="entry name" value="FAD-linked reductases, C-terminal domain"/>
    <property type="match status" value="1"/>
</dbReference>
<dbReference type="GO" id="GO:0004497">
    <property type="term" value="F:monooxygenase activity"/>
    <property type="evidence" value="ECO:0007669"/>
    <property type="project" value="UniProtKB-KW"/>
</dbReference>
<dbReference type="InterPro" id="IPR002938">
    <property type="entry name" value="FAD-bd"/>
</dbReference>
<dbReference type="GO" id="GO:0071949">
    <property type="term" value="F:FAD binding"/>
    <property type="evidence" value="ECO:0007669"/>
    <property type="project" value="InterPro"/>
</dbReference>
<keyword evidence="5" id="KW-0503">Monooxygenase</keyword>
<reference evidence="8" key="1">
    <citation type="journal article" date="2023" name="Mol. Phylogenet. Evol.">
        <title>Genome-scale phylogeny and comparative genomics of the fungal order Sordariales.</title>
        <authorList>
            <person name="Hensen N."/>
            <person name="Bonometti L."/>
            <person name="Westerberg I."/>
            <person name="Brannstrom I.O."/>
            <person name="Guillou S."/>
            <person name="Cros-Aarteil S."/>
            <person name="Calhoun S."/>
            <person name="Haridas S."/>
            <person name="Kuo A."/>
            <person name="Mondo S."/>
            <person name="Pangilinan J."/>
            <person name="Riley R."/>
            <person name="LaButti K."/>
            <person name="Andreopoulos B."/>
            <person name="Lipzen A."/>
            <person name="Chen C."/>
            <person name="Yan M."/>
            <person name="Daum C."/>
            <person name="Ng V."/>
            <person name="Clum A."/>
            <person name="Steindorff A."/>
            <person name="Ohm R.A."/>
            <person name="Martin F."/>
            <person name="Silar P."/>
            <person name="Natvig D.O."/>
            <person name="Lalanne C."/>
            <person name="Gautier V."/>
            <person name="Ament-Velasquez S.L."/>
            <person name="Kruys A."/>
            <person name="Hutchinson M.I."/>
            <person name="Powell A.J."/>
            <person name="Barry K."/>
            <person name="Miller A.N."/>
            <person name="Grigoriev I.V."/>
            <person name="Debuchy R."/>
            <person name="Gladieux P."/>
            <person name="Hiltunen Thoren M."/>
            <person name="Johannesson H."/>
        </authorList>
    </citation>
    <scope>NUCLEOTIDE SEQUENCE</scope>
    <source>
        <strain evidence="8">CBS 232.78</strain>
    </source>
</reference>
<dbReference type="InterPro" id="IPR050493">
    <property type="entry name" value="FAD-dep_Monooxygenase_BioMet"/>
</dbReference>
<evidence type="ECO:0000256" key="4">
    <source>
        <dbReference type="ARBA" id="ARBA00023002"/>
    </source>
</evidence>
<evidence type="ECO:0000256" key="6">
    <source>
        <dbReference type="SAM" id="MobiDB-lite"/>
    </source>
</evidence>